<comment type="subcellular location">
    <subcellularLocation>
        <location evidence="1">Cell envelope</location>
    </subcellularLocation>
</comment>
<evidence type="ECO:0000256" key="5">
    <source>
        <dbReference type="SAM" id="SignalP"/>
    </source>
</evidence>
<evidence type="ECO:0000256" key="3">
    <source>
        <dbReference type="ARBA" id="ARBA00022448"/>
    </source>
</evidence>
<dbReference type="CDD" id="cd01146">
    <property type="entry name" value="FhuD"/>
    <property type="match status" value="1"/>
</dbReference>
<keyword evidence="3" id="KW-0813">Transport</keyword>
<name>A0AAU1ZRJ8_9ACTN</name>
<dbReference type="PROSITE" id="PS51257">
    <property type="entry name" value="PROKAR_LIPOPROTEIN"/>
    <property type="match status" value="1"/>
</dbReference>
<evidence type="ECO:0000256" key="2">
    <source>
        <dbReference type="ARBA" id="ARBA00008814"/>
    </source>
</evidence>
<feature type="chain" id="PRO_5043401475" evidence="5">
    <location>
        <begin position="26"/>
        <end position="350"/>
    </location>
</feature>
<gene>
    <name evidence="7" type="ORF">OHA22_00930</name>
</gene>
<evidence type="ECO:0000256" key="1">
    <source>
        <dbReference type="ARBA" id="ARBA00004196"/>
    </source>
</evidence>
<sequence length="350" mass="36540">MRVPSLGRTLAACAASALLVLTGCADSDSDSDSAGSPEASSSASAAAFPVSIKHAFGTTVIEKKPTRVATIVWSNHDAALALGVVPVGIPKQTYGDQDGDGVLSWTTKKLTELKADTPALFDESDGLDFEAIADTRPDVILAAHSGLSKADYTTLSEIAPTVSYPDTAYGTTWRDTVRLDAEALGLASEGDALVASLEKSIDEAAANHPTIAGRTALVGYIDPKDFSTVGYYTTHDARNQFSVDLGMKYPDSLTDLSAKTEEFYATISAEKADVFDDVDIFVTYGDDKLLGRLQKDPLLGKIPAIAKGAVVVLEDNSELAAALSPPTALTIPATTDEYAGLLADAAADLT</sequence>
<reference evidence="7" key="1">
    <citation type="submission" date="2022-10" db="EMBL/GenBank/DDBJ databases">
        <title>The complete genomes of actinobacterial strains from the NBC collection.</title>
        <authorList>
            <person name="Joergensen T.S."/>
            <person name="Alvarez Arevalo M."/>
            <person name="Sterndorff E.B."/>
            <person name="Faurdal D."/>
            <person name="Vuksanovic O."/>
            <person name="Mourched A.-S."/>
            <person name="Charusanti P."/>
            <person name="Shaw S."/>
            <person name="Blin K."/>
            <person name="Weber T."/>
        </authorList>
    </citation>
    <scope>NUCLEOTIDE SEQUENCE</scope>
    <source>
        <strain evidence="7">NBC_00093</strain>
    </source>
</reference>
<dbReference type="Gene3D" id="3.40.50.1980">
    <property type="entry name" value="Nitrogenase molybdenum iron protein domain"/>
    <property type="match status" value="2"/>
</dbReference>
<dbReference type="AlphaFoldDB" id="A0AAU1ZRJ8"/>
<evidence type="ECO:0000259" key="6">
    <source>
        <dbReference type="PROSITE" id="PS50983"/>
    </source>
</evidence>
<organism evidence="7">
    <name type="scientific">Streptomyces sp. NBC_00093</name>
    <dbReference type="NCBI Taxonomy" id="2975649"/>
    <lineage>
        <taxon>Bacteria</taxon>
        <taxon>Bacillati</taxon>
        <taxon>Actinomycetota</taxon>
        <taxon>Actinomycetes</taxon>
        <taxon>Kitasatosporales</taxon>
        <taxon>Streptomycetaceae</taxon>
        <taxon>Streptomyces</taxon>
    </lineage>
</organism>
<dbReference type="InterPro" id="IPR002491">
    <property type="entry name" value="ABC_transptr_periplasmic_BD"/>
</dbReference>
<feature type="signal peptide" evidence="5">
    <location>
        <begin position="1"/>
        <end position="25"/>
    </location>
</feature>
<comment type="similarity">
    <text evidence="2">Belongs to the bacterial solute-binding protein 8 family.</text>
</comment>
<dbReference type="PANTHER" id="PTHR30532:SF24">
    <property type="entry name" value="FERRIC ENTEROBACTIN-BINDING PERIPLASMIC PROTEIN FEPB"/>
    <property type="match status" value="1"/>
</dbReference>
<proteinExistence type="inferred from homology"/>
<dbReference type="SUPFAM" id="SSF53807">
    <property type="entry name" value="Helical backbone' metal receptor"/>
    <property type="match status" value="1"/>
</dbReference>
<protein>
    <submittedName>
        <fullName evidence="7">Iron-siderophore ABC transporter substrate-binding protein</fullName>
    </submittedName>
</protein>
<dbReference type="PANTHER" id="PTHR30532">
    <property type="entry name" value="IRON III DICITRATE-BINDING PERIPLASMIC PROTEIN"/>
    <property type="match status" value="1"/>
</dbReference>
<dbReference type="GO" id="GO:1901678">
    <property type="term" value="P:iron coordination entity transport"/>
    <property type="evidence" value="ECO:0007669"/>
    <property type="project" value="UniProtKB-ARBA"/>
</dbReference>
<evidence type="ECO:0000313" key="7">
    <source>
        <dbReference type="EMBL" id="WTT14174.1"/>
    </source>
</evidence>
<feature type="domain" description="Fe/B12 periplasmic-binding" evidence="6">
    <location>
        <begin position="67"/>
        <end position="346"/>
    </location>
</feature>
<keyword evidence="4 5" id="KW-0732">Signal</keyword>
<accession>A0AAU1ZRJ8</accession>
<evidence type="ECO:0000256" key="4">
    <source>
        <dbReference type="ARBA" id="ARBA00022729"/>
    </source>
</evidence>
<dbReference type="PROSITE" id="PS50983">
    <property type="entry name" value="FE_B12_PBP"/>
    <property type="match status" value="1"/>
</dbReference>
<dbReference type="EMBL" id="CP108222">
    <property type="protein sequence ID" value="WTT14174.1"/>
    <property type="molecule type" value="Genomic_DNA"/>
</dbReference>
<dbReference type="GO" id="GO:0030288">
    <property type="term" value="C:outer membrane-bounded periplasmic space"/>
    <property type="evidence" value="ECO:0007669"/>
    <property type="project" value="TreeGrafter"/>
</dbReference>
<dbReference type="InterPro" id="IPR051313">
    <property type="entry name" value="Bact_iron-sidero_bind"/>
</dbReference>
<dbReference type="Pfam" id="PF01497">
    <property type="entry name" value="Peripla_BP_2"/>
    <property type="match status" value="1"/>
</dbReference>